<sequence>MTTNTFSSNNPFARYTVQQLSEETAETLPEQQVNIETYSRSHTLLERNIASPPPAYFPRTNIQHDLEANSPPPYEPSRDRPAYTDNVPLQNLRPLNGLGSHPSPPPQTLQPFDGLSPHPTPTLEAATSSESPKDQETAKKGVTHVWVTFFAVGIVAAGLAIIPFILQAEKNRGY</sequence>
<organism evidence="1 2">
    <name type="scientific">Lipomyces orientalis</name>
    <dbReference type="NCBI Taxonomy" id="1233043"/>
    <lineage>
        <taxon>Eukaryota</taxon>
        <taxon>Fungi</taxon>
        <taxon>Dikarya</taxon>
        <taxon>Ascomycota</taxon>
        <taxon>Saccharomycotina</taxon>
        <taxon>Lipomycetes</taxon>
        <taxon>Lipomycetales</taxon>
        <taxon>Lipomycetaceae</taxon>
        <taxon>Lipomyces</taxon>
    </lineage>
</organism>
<evidence type="ECO:0000313" key="1">
    <source>
        <dbReference type="EMBL" id="KAK9322182.1"/>
    </source>
</evidence>
<name>A0ACC3TMU2_9ASCO</name>
<reference evidence="2" key="1">
    <citation type="journal article" date="2024" name="Front. Bioeng. Biotechnol.">
        <title>Genome-scale model development and genomic sequencing of the oleaginous clade Lipomyces.</title>
        <authorList>
            <person name="Czajka J.J."/>
            <person name="Han Y."/>
            <person name="Kim J."/>
            <person name="Mondo S.J."/>
            <person name="Hofstad B.A."/>
            <person name="Robles A."/>
            <person name="Haridas S."/>
            <person name="Riley R."/>
            <person name="LaButti K."/>
            <person name="Pangilinan J."/>
            <person name="Andreopoulos W."/>
            <person name="Lipzen A."/>
            <person name="Yan J."/>
            <person name="Wang M."/>
            <person name="Ng V."/>
            <person name="Grigoriev I.V."/>
            <person name="Spatafora J.W."/>
            <person name="Magnuson J.K."/>
            <person name="Baker S.E."/>
            <person name="Pomraning K.R."/>
        </authorList>
    </citation>
    <scope>NUCLEOTIDE SEQUENCE [LARGE SCALE GENOMIC DNA]</scope>
    <source>
        <strain evidence="2">CBS 10300</strain>
    </source>
</reference>
<keyword evidence="2" id="KW-1185">Reference proteome</keyword>
<dbReference type="EMBL" id="MU970082">
    <property type="protein sequence ID" value="KAK9322182.1"/>
    <property type="molecule type" value="Genomic_DNA"/>
</dbReference>
<evidence type="ECO:0000313" key="2">
    <source>
        <dbReference type="Proteomes" id="UP001489719"/>
    </source>
</evidence>
<comment type="caution">
    <text evidence="1">The sequence shown here is derived from an EMBL/GenBank/DDBJ whole genome shotgun (WGS) entry which is preliminary data.</text>
</comment>
<accession>A0ACC3TMU2</accession>
<gene>
    <name evidence="1" type="ORF">V1517DRAFT_339105</name>
</gene>
<dbReference type="Proteomes" id="UP001489719">
    <property type="component" value="Unassembled WGS sequence"/>
</dbReference>
<protein>
    <submittedName>
        <fullName evidence="1">Uncharacterized protein</fullName>
    </submittedName>
</protein>
<proteinExistence type="predicted"/>